<evidence type="ECO:0000256" key="2">
    <source>
        <dbReference type="ARBA" id="ARBA00022448"/>
    </source>
</evidence>
<evidence type="ECO:0000259" key="4">
    <source>
        <dbReference type="Pfam" id="PF13556"/>
    </source>
</evidence>
<dbReference type="InterPro" id="IPR038404">
    <property type="entry name" value="TRAP_DctP_sf"/>
</dbReference>
<dbReference type="InterPro" id="IPR025736">
    <property type="entry name" value="PucR_C-HTH_dom"/>
</dbReference>
<evidence type="ECO:0000313" key="5">
    <source>
        <dbReference type="EMBL" id="RGV75935.1"/>
    </source>
</evidence>
<dbReference type="Pfam" id="PF13556">
    <property type="entry name" value="HTH_30"/>
    <property type="match status" value="1"/>
</dbReference>
<dbReference type="InterPro" id="IPR042070">
    <property type="entry name" value="PucR_C-HTH_sf"/>
</dbReference>
<keyword evidence="2" id="KW-0813">Transport</keyword>
<gene>
    <name evidence="5" type="ORF">DWW02_11125</name>
</gene>
<reference evidence="5 6" key="1">
    <citation type="submission" date="2018-08" db="EMBL/GenBank/DDBJ databases">
        <title>A genome reference for cultivated species of the human gut microbiota.</title>
        <authorList>
            <person name="Zou Y."/>
            <person name="Xue W."/>
            <person name="Luo G."/>
        </authorList>
    </citation>
    <scope>NUCLEOTIDE SEQUENCE [LARGE SCALE GENOMIC DNA]</scope>
    <source>
        <strain evidence="5 6">AF14-18</strain>
    </source>
</reference>
<dbReference type="RefSeq" id="WP_118018594.1">
    <property type="nucleotide sequence ID" value="NZ_CATYQV010000038.1"/>
</dbReference>
<dbReference type="Proteomes" id="UP000284543">
    <property type="component" value="Unassembled WGS sequence"/>
</dbReference>
<protein>
    <submittedName>
        <fullName evidence="5">TRAP transporter substrate-binding protein DctP</fullName>
    </submittedName>
</protein>
<name>A0A412Z795_9FIRM</name>
<dbReference type="GO" id="GO:0055085">
    <property type="term" value="P:transmembrane transport"/>
    <property type="evidence" value="ECO:0007669"/>
    <property type="project" value="InterPro"/>
</dbReference>
<evidence type="ECO:0000256" key="1">
    <source>
        <dbReference type="ARBA" id="ARBA00009023"/>
    </source>
</evidence>
<keyword evidence="3" id="KW-0732">Signal</keyword>
<dbReference type="CDD" id="cd13603">
    <property type="entry name" value="PBP2_TRAP_Siap_TeaA_like"/>
    <property type="match status" value="1"/>
</dbReference>
<feature type="domain" description="PucR C-terminal helix-turn-helix" evidence="4">
    <location>
        <begin position="311"/>
        <end position="364"/>
    </location>
</feature>
<sequence>MYLEELDLQYLINSVRSVCGKPIFILNPNWSVISCTHQGFTEYAQEIAAFCASDNDYGTAASRFGIIIEPCILEETLICYFMILDKKSGYMIPYLKTLTELLISPQISDIQNQTASSRSMLINQIANTGQKSPEIDTFMKEFEYSYDCPRCALLFEINRHGKEHSHYRFDSSESYLKQLITSSSLYSEEDIYGFLSSDRYLIFKDTSFASTMSVREINDYADSMVTSFRDYNGEELHCTIGSTYTDLYKLRQSYLEALFLIANYDYLNVESSHALNIHDFIFEYAVSLIPRSYWNNRFQNLAQDLGSSPALMETALALSRENLNLSQAAKALGLHRNTLLQRFAKIKSRTKLNPLENDHDRMVLRAFSLYQNQKITLQAGIVIQPNSVLHQGMQKMADLVNKNSCGTININIHTLSTSGNNAHLFEILRSGSIDLVVAATGVMNKFTNNRSRVLEFPFLFQSSAEAKHILNTIIIKDVEHSLDSIGVKCLNIWTMGWRYLTSKEPIRLPQDMAGKKVRVMFTESLDEYYRNMGAVPIKMNYGDVKDALHSGIIDCQENPYSNTLGMKFYEEQDFITRLKYYLSTEALYISKTAWERLSPSQQDIIAAAARETTDWIFTEQQYVINQQCKNILLTEKGMHIIEVSAGEAKLWKSYSQNLYASFPHQDLLKEIEKEKTEYNAKHRALPSL</sequence>
<comment type="similarity">
    <text evidence="1">Belongs to the bacterial solute-binding protein 7 family.</text>
</comment>
<organism evidence="5 6">
    <name type="scientific">Enterocloster bolteae</name>
    <dbReference type="NCBI Taxonomy" id="208479"/>
    <lineage>
        <taxon>Bacteria</taxon>
        <taxon>Bacillati</taxon>
        <taxon>Bacillota</taxon>
        <taxon>Clostridia</taxon>
        <taxon>Lachnospirales</taxon>
        <taxon>Lachnospiraceae</taxon>
        <taxon>Enterocloster</taxon>
    </lineage>
</organism>
<dbReference type="InterPro" id="IPR004682">
    <property type="entry name" value="TRAP_DctP"/>
</dbReference>
<dbReference type="PANTHER" id="PTHR33376">
    <property type="match status" value="1"/>
</dbReference>
<dbReference type="Gene3D" id="3.40.190.170">
    <property type="entry name" value="Bacterial extracellular solute-binding protein, family 7"/>
    <property type="match status" value="1"/>
</dbReference>
<evidence type="ECO:0000313" key="6">
    <source>
        <dbReference type="Proteomes" id="UP000284543"/>
    </source>
</evidence>
<accession>A0A412Z795</accession>
<proteinExistence type="inferred from homology"/>
<dbReference type="GO" id="GO:0030288">
    <property type="term" value="C:outer membrane-bounded periplasmic space"/>
    <property type="evidence" value="ECO:0007669"/>
    <property type="project" value="InterPro"/>
</dbReference>
<dbReference type="NCBIfam" id="TIGR00787">
    <property type="entry name" value="dctP"/>
    <property type="match status" value="1"/>
</dbReference>
<dbReference type="PANTHER" id="PTHR33376:SF7">
    <property type="entry name" value="C4-DICARBOXYLATE-BINDING PROTEIN DCTB"/>
    <property type="match status" value="1"/>
</dbReference>
<dbReference type="Gene3D" id="1.10.10.2840">
    <property type="entry name" value="PucR C-terminal helix-turn-helix domain"/>
    <property type="match status" value="1"/>
</dbReference>
<dbReference type="AlphaFoldDB" id="A0A412Z795"/>
<dbReference type="Pfam" id="PF03480">
    <property type="entry name" value="DctP"/>
    <property type="match status" value="1"/>
</dbReference>
<dbReference type="NCBIfam" id="NF037995">
    <property type="entry name" value="TRAP_S1"/>
    <property type="match status" value="1"/>
</dbReference>
<dbReference type="InterPro" id="IPR018389">
    <property type="entry name" value="DctP_fam"/>
</dbReference>
<comment type="caution">
    <text evidence="5">The sequence shown here is derived from an EMBL/GenBank/DDBJ whole genome shotgun (WGS) entry which is preliminary data.</text>
</comment>
<evidence type="ECO:0000256" key="3">
    <source>
        <dbReference type="ARBA" id="ARBA00022729"/>
    </source>
</evidence>
<dbReference type="EMBL" id="QRZM01000004">
    <property type="protein sequence ID" value="RGV75935.1"/>
    <property type="molecule type" value="Genomic_DNA"/>
</dbReference>